<dbReference type="PANTHER" id="PTHR17224:SF1">
    <property type="entry name" value="PEPTIDYL-TRNA HYDROLASE"/>
    <property type="match status" value="1"/>
</dbReference>
<dbReference type="PANTHER" id="PTHR17224">
    <property type="entry name" value="PEPTIDYL-TRNA HYDROLASE"/>
    <property type="match status" value="1"/>
</dbReference>
<evidence type="ECO:0000256" key="4">
    <source>
        <dbReference type="ARBA" id="ARBA00022884"/>
    </source>
</evidence>
<dbReference type="VEuPathDB" id="FungiDB:SJAG_00936"/>
<dbReference type="eggNOG" id="KOG2255">
    <property type="taxonomic scope" value="Eukaryota"/>
</dbReference>
<evidence type="ECO:0000256" key="3">
    <source>
        <dbReference type="ARBA" id="ARBA00022801"/>
    </source>
</evidence>
<reference evidence="6 8" key="1">
    <citation type="journal article" date="2011" name="Science">
        <title>Comparative functional genomics of the fission yeasts.</title>
        <authorList>
            <person name="Rhind N."/>
            <person name="Chen Z."/>
            <person name="Yassour M."/>
            <person name="Thompson D.A."/>
            <person name="Haas B.J."/>
            <person name="Habib N."/>
            <person name="Wapinski I."/>
            <person name="Roy S."/>
            <person name="Lin M.F."/>
            <person name="Heiman D.I."/>
            <person name="Young S.K."/>
            <person name="Furuya K."/>
            <person name="Guo Y."/>
            <person name="Pidoux A."/>
            <person name="Chen H.M."/>
            <person name="Robbertse B."/>
            <person name="Goldberg J.M."/>
            <person name="Aoki K."/>
            <person name="Bayne E.H."/>
            <person name="Berlin A.M."/>
            <person name="Desjardins C.A."/>
            <person name="Dobbs E."/>
            <person name="Dukaj L."/>
            <person name="Fan L."/>
            <person name="FitzGerald M.G."/>
            <person name="French C."/>
            <person name="Gujja S."/>
            <person name="Hansen K."/>
            <person name="Keifenheim D."/>
            <person name="Levin J.Z."/>
            <person name="Mosher R.A."/>
            <person name="Mueller C.A."/>
            <person name="Pfiffner J."/>
            <person name="Priest M."/>
            <person name="Russ C."/>
            <person name="Smialowska A."/>
            <person name="Swoboda P."/>
            <person name="Sykes S.M."/>
            <person name="Vaughn M."/>
            <person name="Vengrova S."/>
            <person name="Yoder R."/>
            <person name="Zeng Q."/>
            <person name="Allshire R."/>
            <person name="Baulcombe D."/>
            <person name="Birren B.W."/>
            <person name="Brown W."/>
            <person name="Ekwall K."/>
            <person name="Kellis M."/>
            <person name="Leatherwood J."/>
            <person name="Levin H."/>
            <person name="Margalit H."/>
            <person name="Martienssen R."/>
            <person name="Nieduszynski C.A."/>
            <person name="Spatafora J.W."/>
            <person name="Friedman N."/>
            <person name="Dalgaard J.Z."/>
            <person name="Baumann P."/>
            <person name="Niki H."/>
            <person name="Regev A."/>
            <person name="Nusbaum C."/>
        </authorList>
    </citation>
    <scope>NUCLEOTIDE SEQUENCE [LARGE SCALE GENOMIC DNA]</scope>
    <source>
        <strain evidence="8">yFS275 / FY16936</strain>
    </source>
</reference>
<evidence type="ECO:0000256" key="5">
    <source>
        <dbReference type="ARBA" id="ARBA00038063"/>
    </source>
</evidence>
<dbReference type="Pfam" id="PF01195">
    <property type="entry name" value="Pept_tRNA_hydro"/>
    <property type="match status" value="1"/>
</dbReference>
<sequence>MERKILLIGLGNPGSVASKSRHSVGKLMLSLFAEKNEIGQKWPAEHDGFVLVPSTVYMNESGKFVQRVRQEILRKYCHNDEEKLLCIVVHDDMESPLGKVKLKHGTSHRGHNGIKSCQAFLGNEAFFRISIGIGRCESHLSKDVSKFVLGNFHQAEFEVLRTTGLDAFASSLQSLKETTFNSPSDILKAVNKTKGKQKVRSQQV</sequence>
<dbReference type="Gene3D" id="3.40.50.1470">
    <property type="entry name" value="Peptidyl-tRNA hydrolase"/>
    <property type="match status" value="1"/>
</dbReference>
<dbReference type="EMBL" id="KE651166">
    <property type="protein sequence ID" value="EEB05911.2"/>
    <property type="molecule type" value="Genomic_DNA"/>
</dbReference>
<evidence type="ECO:0000313" key="8">
    <source>
        <dbReference type="Proteomes" id="UP000001744"/>
    </source>
</evidence>
<dbReference type="GO" id="GO:0000049">
    <property type="term" value="F:tRNA binding"/>
    <property type="evidence" value="ECO:0007669"/>
    <property type="project" value="UniProtKB-KW"/>
</dbReference>
<proteinExistence type="inferred from homology"/>
<keyword evidence="4" id="KW-0694">RNA-binding</keyword>
<dbReference type="InterPro" id="IPR001328">
    <property type="entry name" value="Pept_tRNA_hydro"/>
</dbReference>
<gene>
    <name evidence="7" type="primary">pth1</name>
    <name evidence="6" type="ORF">SJAG_00936</name>
</gene>
<keyword evidence="3 6" id="KW-0378">Hydrolase</keyword>
<dbReference type="Proteomes" id="UP000001744">
    <property type="component" value="Unassembled WGS sequence"/>
</dbReference>
<evidence type="ECO:0000313" key="7">
    <source>
        <dbReference type="JaponicusDB" id="SJAG_00936"/>
    </source>
</evidence>
<evidence type="ECO:0000256" key="2">
    <source>
        <dbReference type="ARBA" id="ARBA00022555"/>
    </source>
</evidence>
<dbReference type="EC" id="3.1.1.29" evidence="1"/>
<evidence type="ECO:0000256" key="1">
    <source>
        <dbReference type="ARBA" id="ARBA00013260"/>
    </source>
</evidence>
<dbReference type="PROSITE" id="PS01196">
    <property type="entry name" value="PEPT_TRNA_HYDROL_2"/>
    <property type="match status" value="1"/>
</dbReference>
<dbReference type="HOGENOM" id="CLU_062456_2_0_1"/>
<dbReference type="GeneID" id="7050808"/>
<dbReference type="InterPro" id="IPR018171">
    <property type="entry name" value="Pept_tRNA_hydro_CS"/>
</dbReference>
<dbReference type="STRING" id="402676.B6JX10"/>
<keyword evidence="8" id="KW-1185">Reference proteome</keyword>
<dbReference type="OrthoDB" id="1711136at2759"/>
<dbReference type="RefSeq" id="XP_002172204.2">
    <property type="nucleotide sequence ID" value="XM_002172168.2"/>
</dbReference>
<evidence type="ECO:0000313" key="6">
    <source>
        <dbReference type="EMBL" id="EEB05911.2"/>
    </source>
</evidence>
<name>B6JX10_SCHJY</name>
<dbReference type="NCBIfam" id="TIGR00447">
    <property type="entry name" value="pth"/>
    <property type="match status" value="1"/>
</dbReference>
<keyword evidence="2" id="KW-0820">tRNA-binding</keyword>
<dbReference type="SUPFAM" id="SSF53178">
    <property type="entry name" value="Peptidyl-tRNA hydrolase-like"/>
    <property type="match status" value="1"/>
</dbReference>
<accession>B6JX10</accession>
<dbReference type="JaponicusDB" id="SJAG_00936">
    <property type="gene designation" value="pth1"/>
</dbReference>
<dbReference type="GO" id="GO:0004045">
    <property type="term" value="F:peptidyl-tRNA hydrolase activity"/>
    <property type="evidence" value="ECO:0000318"/>
    <property type="project" value="GO_Central"/>
</dbReference>
<dbReference type="AlphaFoldDB" id="B6JX10"/>
<dbReference type="InterPro" id="IPR036416">
    <property type="entry name" value="Pept_tRNA_hydro_sf"/>
</dbReference>
<protein>
    <recommendedName>
        <fullName evidence="1">peptidyl-tRNA hydrolase</fullName>
        <ecNumber evidence="1">3.1.1.29</ecNumber>
    </recommendedName>
</protein>
<comment type="similarity">
    <text evidence="5">Belongs to the PTH family.</text>
</comment>
<organism evidence="6 8">
    <name type="scientific">Schizosaccharomyces japonicus (strain yFS275 / FY16936)</name>
    <name type="common">Fission yeast</name>
    <dbReference type="NCBI Taxonomy" id="402676"/>
    <lineage>
        <taxon>Eukaryota</taxon>
        <taxon>Fungi</taxon>
        <taxon>Dikarya</taxon>
        <taxon>Ascomycota</taxon>
        <taxon>Taphrinomycotina</taxon>
        <taxon>Schizosaccharomycetes</taxon>
        <taxon>Schizosaccharomycetales</taxon>
        <taxon>Schizosaccharomycetaceae</taxon>
        <taxon>Schizosaccharomyces</taxon>
    </lineage>
</organism>
<dbReference type="OMA" id="GQQFVKH"/>